<protein>
    <submittedName>
        <fullName evidence="2">Uncharacterized protein</fullName>
    </submittedName>
</protein>
<evidence type="ECO:0000313" key="2">
    <source>
        <dbReference type="WBParaSite" id="PgR059_g017_t04"/>
    </source>
</evidence>
<dbReference type="Proteomes" id="UP000887569">
    <property type="component" value="Unplaced"/>
</dbReference>
<reference evidence="2" key="1">
    <citation type="submission" date="2022-11" db="UniProtKB">
        <authorList>
            <consortium name="WormBaseParasite"/>
        </authorList>
    </citation>
    <scope>IDENTIFICATION</scope>
</reference>
<keyword evidence="1" id="KW-1185">Reference proteome</keyword>
<dbReference type="AlphaFoldDB" id="A0A915BVB1"/>
<proteinExistence type="predicted"/>
<name>A0A915BVB1_PARUN</name>
<accession>A0A915BVB1</accession>
<organism evidence="1 2">
    <name type="scientific">Parascaris univalens</name>
    <name type="common">Nematode worm</name>
    <dbReference type="NCBI Taxonomy" id="6257"/>
    <lineage>
        <taxon>Eukaryota</taxon>
        <taxon>Metazoa</taxon>
        <taxon>Ecdysozoa</taxon>
        <taxon>Nematoda</taxon>
        <taxon>Chromadorea</taxon>
        <taxon>Rhabditida</taxon>
        <taxon>Spirurina</taxon>
        <taxon>Ascaridomorpha</taxon>
        <taxon>Ascaridoidea</taxon>
        <taxon>Ascarididae</taxon>
        <taxon>Parascaris</taxon>
    </lineage>
</organism>
<sequence length="54" mass="6049">MIVHIIDYALMDRIIILVSLDGSLYDSLQICCQNSTENMVKQVGIPQLSLLLLT</sequence>
<evidence type="ECO:0000313" key="1">
    <source>
        <dbReference type="Proteomes" id="UP000887569"/>
    </source>
</evidence>
<dbReference type="WBParaSite" id="PgR059_g017_t04">
    <property type="protein sequence ID" value="PgR059_g017_t04"/>
    <property type="gene ID" value="PgR059_g017"/>
</dbReference>